<protein>
    <submittedName>
        <fullName evidence="2">Uncharacterized protein</fullName>
    </submittedName>
</protein>
<dbReference type="Proteomes" id="UP000593591">
    <property type="component" value="Chromosome"/>
</dbReference>
<keyword evidence="1" id="KW-0812">Transmembrane</keyword>
<feature type="transmembrane region" description="Helical" evidence="1">
    <location>
        <begin position="6"/>
        <end position="28"/>
    </location>
</feature>
<evidence type="ECO:0000256" key="1">
    <source>
        <dbReference type="SAM" id="Phobius"/>
    </source>
</evidence>
<name>A0A7M1XMP5_9SPIR</name>
<dbReference type="AlphaFoldDB" id="A0A7M1XMP5"/>
<keyword evidence="1" id="KW-0472">Membrane</keyword>
<sequence>MEMFQIISAVASVIMSIASIITIVVSVIQNRKVIGQNNEIIESSNRPYLGIFFKTLYIDKTSQNFIIFKNFGKTAAKIISFHCSIEIEKYLHQNQFNPFKHLSDVIVYPNQSFPTPIDTEKLRADNIEVISFEICYTPLYPSKVIKEKHCINYSFVRNRIYQVCPHKNAKDDLKGEVGILSDILYSDLIEKL</sequence>
<evidence type="ECO:0000313" key="2">
    <source>
        <dbReference type="EMBL" id="QOS39392.1"/>
    </source>
</evidence>
<dbReference type="EMBL" id="CP031517">
    <property type="protein sequence ID" value="QOS39392.1"/>
    <property type="molecule type" value="Genomic_DNA"/>
</dbReference>
<organism evidence="2 3">
    <name type="scientific">Treponema rectale</name>
    <dbReference type="NCBI Taxonomy" id="744512"/>
    <lineage>
        <taxon>Bacteria</taxon>
        <taxon>Pseudomonadati</taxon>
        <taxon>Spirochaetota</taxon>
        <taxon>Spirochaetia</taxon>
        <taxon>Spirochaetales</taxon>
        <taxon>Treponemataceae</taxon>
        <taxon>Treponema</taxon>
    </lineage>
</organism>
<proteinExistence type="predicted"/>
<gene>
    <name evidence="2" type="ORF">DYE49_02540</name>
</gene>
<reference evidence="2 3" key="1">
    <citation type="submission" date="2018-08" db="EMBL/GenBank/DDBJ databases">
        <title>The first complete genome of Treponema rectale (CHPAT), a commensal spirochete of the bovine rectum.</title>
        <authorList>
            <person name="Staton G.J."/>
            <person name="Clegg S.R."/>
            <person name="Carter S.D."/>
            <person name="Radford A.D."/>
            <person name="Darby A."/>
            <person name="Hall N."/>
            <person name="Birtles R.J."/>
            <person name="Evans N.J."/>
        </authorList>
    </citation>
    <scope>NUCLEOTIDE SEQUENCE [LARGE SCALE GENOMIC DNA]</scope>
    <source>
        <strain evidence="2 3">CHPA</strain>
    </source>
</reference>
<dbReference type="KEGG" id="trc:DYE49_02540"/>
<keyword evidence="1" id="KW-1133">Transmembrane helix</keyword>
<accession>A0A7M1XMP5</accession>
<evidence type="ECO:0000313" key="3">
    <source>
        <dbReference type="Proteomes" id="UP000593591"/>
    </source>
</evidence>